<dbReference type="InterPro" id="IPR017517">
    <property type="entry name" value="Maleyloyr_isom"/>
</dbReference>
<keyword evidence="3" id="KW-1185">Reference proteome</keyword>
<feature type="domain" description="Mycothiol-dependent maleylpyruvate isomerase metal-binding" evidence="1">
    <location>
        <begin position="18"/>
        <end position="131"/>
    </location>
</feature>
<dbReference type="EMBL" id="MVIJ01000024">
    <property type="protein sequence ID" value="ORB73007.1"/>
    <property type="molecule type" value="Genomic_DNA"/>
</dbReference>
<dbReference type="Pfam" id="PF11716">
    <property type="entry name" value="MDMPI_N"/>
    <property type="match status" value="1"/>
</dbReference>
<evidence type="ECO:0000259" key="1">
    <source>
        <dbReference type="Pfam" id="PF11716"/>
    </source>
</evidence>
<dbReference type="InterPro" id="IPR024344">
    <property type="entry name" value="MDMPI_metal-binding"/>
</dbReference>
<dbReference type="RefSeq" id="WP_083178186.1">
    <property type="nucleotide sequence ID" value="NZ_MVIJ01000024.1"/>
</dbReference>
<organism evidence="2 3">
    <name type="scientific">Mycobacterium scrofulaceum</name>
    <dbReference type="NCBI Taxonomy" id="1783"/>
    <lineage>
        <taxon>Bacteria</taxon>
        <taxon>Bacillati</taxon>
        <taxon>Actinomycetota</taxon>
        <taxon>Actinomycetes</taxon>
        <taxon>Mycobacteriales</taxon>
        <taxon>Mycobacteriaceae</taxon>
        <taxon>Mycobacterium</taxon>
    </lineage>
</organism>
<protein>
    <submittedName>
        <fullName evidence="2">TIGR03086 family protein</fullName>
    </submittedName>
</protein>
<name>A0A1X0KEM6_MYCSC</name>
<dbReference type="InterPro" id="IPR017520">
    <property type="entry name" value="CHP03086"/>
</dbReference>
<proteinExistence type="predicted"/>
<dbReference type="STRING" id="1783.BST44_16510"/>
<comment type="caution">
    <text evidence="2">The sequence shown here is derived from an EMBL/GenBank/DDBJ whole genome shotgun (WGS) entry which is preliminary data.</text>
</comment>
<accession>A0A1X0KEM6</accession>
<dbReference type="SUPFAM" id="SSF109854">
    <property type="entry name" value="DinB/YfiT-like putative metalloenzymes"/>
    <property type="match status" value="1"/>
</dbReference>
<dbReference type="NCBIfam" id="TIGR03086">
    <property type="entry name" value="TIGR03086 family metal-binding protein"/>
    <property type="match status" value="1"/>
</dbReference>
<dbReference type="InterPro" id="IPR034660">
    <property type="entry name" value="DinB/YfiT-like"/>
</dbReference>
<gene>
    <name evidence="2" type="ORF">BST44_16510</name>
</gene>
<dbReference type="Proteomes" id="UP000192601">
    <property type="component" value="Unassembled WGS sequence"/>
</dbReference>
<dbReference type="AlphaFoldDB" id="A0A1X0KEM6"/>
<evidence type="ECO:0000313" key="2">
    <source>
        <dbReference type="EMBL" id="ORB73007.1"/>
    </source>
</evidence>
<dbReference type="NCBIfam" id="TIGR03083">
    <property type="entry name" value="maleylpyruvate isomerase family mycothiol-dependent enzyme"/>
    <property type="match status" value="1"/>
</dbReference>
<dbReference type="GO" id="GO:0046872">
    <property type="term" value="F:metal ion binding"/>
    <property type="evidence" value="ECO:0007669"/>
    <property type="project" value="InterPro"/>
</dbReference>
<evidence type="ECO:0000313" key="3">
    <source>
        <dbReference type="Proteomes" id="UP000192601"/>
    </source>
</evidence>
<dbReference type="Gene3D" id="1.20.120.450">
    <property type="entry name" value="dinb family like domain"/>
    <property type="match status" value="1"/>
</dbReference>
<dbReference type="OrthoDB" id="5185819at2"/>
<sequence length="195" mass="21037">MNDTNSRIGVLATEAINLLIGAVDEISPEGWDQPSNLQGWSLRELVGHVTGSAAKVVTLVEDGELWDRPSRPADWICDDPAARLRELAARLDDALPGADLDGMRVSPEGEVPLRRALAYPVSDLAMHAWDIHRSHGRLIELPADLLGLCRALVDTVPEQLLRRPGGFGPAQSAPQDATPTARLMAFLGRSVDVDA</sequence>
<reference evidence="2 3" key="1">
    <citation type="submission" date="2017-02" db="EMBL/GenBank/DDBJ databases">
        <title>The new phylogeny of genus Mycobacterium.</title>
        <authorList>
            <person name="Tortoli E."/>
            <person name="Trovato A."/>
            <person name="Cirillo D.M."/>
        </authorList>
    </citation>
    <scope>NUCLEOTIDE SEQUENCE [LARGE SCALE GENOMIC DNA]</scope>
    <source>
        <strain evidence="2 3">DSM 43992</strain>
    </source>
</reference>